<dbReference type="Proteomes" id="UP000287519">
    <property type="component" value="Unassembled WGS sequence"/>
</dbReference>
<evidence type="ECO:0000256" key="1">
    <source>
        <dbReference type="SAM" id="Phobius"/>
    </source>
</evidence>
<evidence type="ECO:0000313" key="2">
    <source>
        <dbReference type="EMBL" id="GCE44893.1"/>
    </source>
</evidence>
<gene>
    <name evidence="2" type="ORF">Rhow_000519</name>
</gene>
<keyword evidence="1" id="KW-0812">Transmembrane</keyword>
<sequence>MVVRAPPVRAPAVRVEAADRCRGERGYAGGFPAAVLLLGVLAKSLGGTAALQTFLGRTGGKRRHRGAPFHLNG</sequence>
<keyword evidence="3" id="KW-1185">Reference proteome</keyword>
<reference evidence="2 3" key="1">
    <citation type="submission" date="2018-11" db="EMBL/GenBank/DDBJ databases">
        <title>Microbial catabolism of amino acid.</title>
        <authorList>
            <person name="Hibi M."/>
            <person name="Ogawa J."/>
        </authorList>
    </citation>
    <scope>NUCLEOTIDE SEQUENCE [LARGE SCALE GENOMIC DNA]</scope>
    <source>
        <strain evidence="2 3">C31-06</strain>
    </source>
</reference>
<proteinExistence type="predicted"/>
<feature type="transmembrane region" description="Helical" evidence="1">
    <location>
        <begin position="33"/>
        <end position="55"/>
    </location>
</feature>
<name>A0A402CN17_RHOWR</name>
<keyword evidence="1" id="KW-1133">Transmembrane helix</keyword>
<evidence type="ECO:0000313" key="3">
    <source>
        <dbReference type="Proteomes" id="UP000287519"/>
    </source>
</evidence>
<accession>A0A402CN17</accession>
<keyword evidence="1" id="KW-0472">Membrane</keyword>
<dbReference type="EMBL" id="BHYM01000115">
    <property type="protein sequence ID" value="GCE44893.1"/>
    <property type="molecule type" value="Genomic_DNA"/>
</dbReference>
<organism evidence="2 3">
    <name type="scientific">Rhodococcus wratislaviensis</name>
    <name type="common">Tsukamurella wratislaviensis</name>
    <dbReference type="NCBI Taxonomy" id="44752"/>
    <lineage>
        <taxon>Bacteria</taxon>
        <taxon>Bacillati</taxon>
        <taxon>Actinomycetota</taxon>
        <taxon>Actinomycetes</taxon>
        <taxon>Mycobacteriales</taxon>
        <taxon>Nocardiaceae</taxon>
        <taxon>Rhodococcus</taxon>
    </lineage>
</organism>
<comment type="caution">
    <text evidence="2">The sequence shown here is derived from an EMBL/GenBank/DDBJ whole genome shotgun (WGS) entry which is preliminary data.</text>
</comment>
<protein>
    <submittedName>
        <fullName evidence="2">Uncharacterized protein</fullName>
    </submittedName>
</protein>
<dbReference type="RefSeq" id="WP_124396415.1">
    <property type="nucleotide sequence ID" value="NZ_BHYM01000115.1"/>
</dbReference>
<dbReference type="AlphaFoldDB" id="A0A402CN17"/>